<accession>A0ABQ4P7G9</accession>
<proteinExistence type="predicted"/>
<dbReference type="Proteomes" id="UP000773469">
    <property type="component" value="Unassembled WGS sequence"/>
</dbReference>
<feature type="compositionally biased region" description="Polar residues" evidence="1">
    <location>
        <begin position="79"/>
        <end position="101"/>
    </location>
</feature>
<feature type="region of interest" description="Disordered" evidence="1">
    <location>
        <begin position="79"/>
        <end position="113"/>
    </location>
</feature>
<evidence type="ECO:0000256" key="1">
    <source>
        <dbReference type="SAM" id="MobiDB-lite"/>
    </source>
</evidence>
<feature type="region of interest" description="Disordered" evidence="1">
    <location>
        <begin position="146"/>
        <end position="170"/>
    </location>
</feature>
<dbReference type="RefSeq" id="WP_220757270.1">
    <property type="nucleotide sequence ID" value="NZ_BPEU01000022.1"/>
</dbReference>
<name>A0ABQ4P7G9_SHECO</name>
<comment type="caution">
    <text evidence="2">The sequence shown here is derived from an EMBL/GenBank/DDBJ whole genome shotgun (WGS) entry which is preliminary data.</text>
</comment>
<protein>
    <submittedName>
        <fullName evidence="2">Membrane anchored protein in chemotaxis locus</fullName>
    </submittedName>
</protein>
<reference evidence="2 3" key="1">
    <citation type="submission" date="2021-05" db="EMBL/GenBank/DDBJ databases">
        <title>Molecular characterization for Shewanella algae harboring chromosomal blaOXA-55-like strains isolated from clinical and environment sample.</title>
        <authorList>
            <person name="Ohama Y."/>
            <person name="Aoki K."/>
            <person name="Harada S."/>
            <person name="Moriya K."/>
            <person name="Ishii Y."/>
            <person name="Tateda K."/>
        </authorList>
    </citation>
    <scope>NUCLEOTIDE SEQUENCE [LARGE SCALE GENOMIC DNA]</scope>
    <source>
        <strain evidence="2 3">MBTL60-118</strain>
    </source>
</reference>
<evidence type="ECO:0000313" key="2">
    <source>
        <dbReference type="EMBL" id="GIU43440.1"/>
    </source>
</evidence>
<evidence type="ECO:0000313" key="3">
    <source>
        <dbReference type="Proteomes" id="UP000773469"/>
    </source>
</evidence>
<gene>
    <name evidence="2" type="ORF">TUM3794_29100</name>
</gene>
<feature type="compositionally biased region" description="Basic and acidic residues" evidence="1">
    <location>
        <begin position="102"/>
        <end position="112"/>
    </location>
</feature>
<keyword evidence="3" id="KW-1185">Reference proteome</keyword>
<dbReference type="EMBL" id="BPEU01000022">
    <property type="protein sequence ID" value="GIU43440.1"/>
    <property type="molecule type" value="Genomic_DNA"/>
</dbReference>
<sequence>MANKQKGMSTLMLLVLFLMLVSTVVTGSLYLDMRHKNRLLLSEIEQLKKTQVLLIVPDEQAKAVAEWMASNPDATKSLLSQARPGEQTSVEIGPGVTSTEQSKSKALNDRDSPSLLIYPAPDMQSTEPVTVLTDDIELIDAASTTTDNNMLGSKTDVNPDQVDNLTSSQPVKLSENQDGVKVISLPHGGIRVTTREDN</sequence>
<organism evidence="2 3">
    <name type="scientific">Shewanella colwelliana</name>
    <name type="common">Alteromonas colwelliana</name>
    <dbReference type="NCBI Taxonomy" id="23"/>
    <lineage>
        <taxon>Bacteria</taxon>
        <taxon>Pseudomonadati</taxon>
        <taxon>Pseudomonadota</taxon>
        <taxon>Gammaproteobacteria</taxon>
        <taxon>Alteromonadales</taxon>
        <taxon>Shewanellaceae</taxon>
        <taxon>Shewanella</taxon>
    </lineage>
</organism>